<evidence type="ECO:0000313" key="2">
    <source>
        <dbReference type="EMBL" id="KAF0739227.1"/>
    </source>
</evidence>
<name>A0A6G0XG52_9STRA</name>
<proteinExistence type="predicted"/>
<organism evidence="2 3">
    <name type="scientific">Aphanomyces euteiches</name>
    <dbReference type="NCBI Taxonomy" id="100861"/>
    <lineage>
        <taxon>Eukaryota</taxon>
        <taxon>Sar</taxon>
        <taxon>Stramenopiles</taxon>
        <taxon>Oomycota</taxon>
        <taxon>Saprolegniomycetes</taxon>
        <taxon>Saprolegniales</taxon>
        <taxon>Verrucalvaceae</taxon>
        <taxon>Aphanomyces</taxon>
    </lineage>
</organism>
<accession>A0A6G0XG52</accession>
<sequence length="325" mass="37837">MNSCNDVESDSSDKAEGARPKYFQCKQREYRHRLKNERACLLEALALFQEESKQSKENLHRLQDLVDSNSSLIFEIMRFLRACKPRPGPIISEEQPMNYNVTLMANGAARLHAKQWLVQQLYHNTSRIFHNFPVTDASDEFTQIRAECSGPWVHIVERTQVLFPYPLEDIKRFFLHPQSQEIICLTDEIDVERDGNTVLAHGRFNDAVGWHLLQGHFFQADRFVVVHRHIYDDEAVEGSGDPDYHEMEWFDVRRISPTQSLVRNIGHRTMLIKDVKEFATEMGATVTTHDKKTTERQVEAFSRHLSTSFQTNMSKMLVYCRSSTE</sequence>
<keyword evidence="1" id="KW-0175">Coiled coil</keyword>
<protein>
    <recommendedName>
        <fullName evidence="4">START domain-containing protein</fullName>
    </recommendedName>
</protein>
<dbReference type="EMBL" id="VJMJ01000066">
    <property type="protein sequence ID" value="KAF0739227.1"/>
    <property type="molecule type" value="Genomic_DNA"/>
</dbReference>
<evidence type="ECO:0008006" key="4">
    <source>
        <dbReference type="Google" id="ProtNLM"/>
    </source>
</evidence>
<dbReference type="Proteomes" id="UP000481153">
    <property type="component" value="Unassembled WGS sequence"/>
</dbReference>
<comment type="caution">
    <text evidence="2">The sequence shown here is derived from an EMBL/GenBank/DDBJ whole genome shotgun (WGS) entry which is preliminary data.</text>
</comment>
<dbReference type="VEuPathDB" id="FungiDB:AeMF1_013188"/>
<keyword evidence="3" id="KW-1185">Reference proteome</keyword>
<evidence type="ECO:0000313" key="3">
    <source>
        <dbReference type="Proteomes" id="UP000481153"/>
    </source>
</evidence>
<gene>
    <name evidence="2" type="ORF">Ae201684_005148</name>
</gene>
<reference evidence="2 3" key="1">
    <citation type="submission" date="2019-07" db="EMBL/GenBank/DDBJ databases">
        <title>Genomics analysis of Aphanomyces spp. identifies a new class of oomycete effector associated with host adaptation.</title>
        <authorList>
            <person name="Gaulin E."/>
        </authorList>
    </citation>
    <scope>NUCLEOTIDE SEQUENCE [LARGE SCALE GENOMIC DNA]</scope>
    <source>
        <strain evidence="2 3">ATCC 201684</strain>
    </source>
</reference>
<dbReference type="AlphaFoldDB" id="A0A6G0XG52"/>
<evidence type="ECO:0000256" key="1">
    <source>
        <dbReference type="SAM" id="Coils"/>
    </source>
</evidence>
<feature type="coiled-coil region" evidence="1">
    <location>
        <begin position="31"/>
        <end position="65"/>
    </location>
</feature>